<proteinExistence type="predicted"/>
<comment type="caution">
    <text evidence="3">The sequence shown here is derived from an EMBL/GenBank/DDBJ whole genome shotgun (WGS) entry which is preliminary data.</text>
</comment>
<keyword evidence="4" id="KW-1185">Reference proteome</keyword>
<evidence type="ECO:0000256" key="1">
    <source>
        <dbReference type="SAM" id="MobiDB-lite"/>
    </source>
</evidence>
<keyword evidence="2" id="KW-1133">Transmembrane helix</keyword>
<evidence type="ECO:0000313" key="4">
    <source>
        <dbReference type="Proteomes" id="UP000549394"/>
    </source>
</evidence>
<evidence type="ECO:0000256" key="2">
    <source>
        <dbReference type="SAM" id="Phobius"/>
    </source>
</evidence>
<organism evidence="3 4">
    <name type="scientific">Dimorphilus gyrociliatus</name>
    <dbReference type="NCBI Taxonomy" id="2664684"/>
    <lineage>
        <taxon>Eukaryota</taxon>
        <taxon>Metazoa</taxon>
        <taxon>Spiralia</taxon>
        <taxon>Lophotrochozoa</taxon>
        <taxon>Annelida</taxon>
        <taxon>Polychaeta</taxon>
        <taxon>Polychaeta incertae sedis</taxon>
        <taxon>Dinophilidae</taxon>
        <taxon>Dimorphilus</taxon>
    </lineage>
</organism>
<keyword evidence="2" id="KW-0812">Transmembrane</keyword>
<feature type="region of interest" description="Disordered" evidence="1">
    <location>
        <begin position="194"/>
        <end position="216"/>
    </location>
</feature>
<dbReference type="Proteomes" id="UP000549394">
    <property type="component" value="Unassembled WGS sequence"/>
</dbReference>
<evidence type="ECO:0000313" key="3">
    <source>
        <dbReference type="EMBL" id="CAD5125604.1"/>
    </source>
</evidence>
<gene>
    <name evidence="3" type="ORF">DGYR_LOCUS12953</name>
</gene>
<dbReference type="AlphaFoldDB" id="A0A7I8WBW0"/>
<feature type="compositionally biased region" description="Basic residues" evidence="1">
    <location>
        <begin position="203"/>
        <end position="214"/>
    </location>
</feature>
<protein>
    <submittedName>
        <fullName evidence="3">Uncharacterized protein</fullName>
    </submittedName>
</protein>
<feature type="transmembrane region" description="Helical" evidence="2">
    <location>
        <begin position="166"/>
        <end position="186"/>
    </location>
</feature>
<dbReference type="OrthoDB" id="6156466at2759"/>
<dbReference type="EMBL" id="CAJFCJ010000028">
    <property type="protein sequence ID" value="CAD5125604.1"/>
    <property type="molecule type" value="Genomic_DNA"/>
</dbReference>
<sequence length="285" mass="32316">MLEKDGEKIKSQCKKLGRWGAFCLQRCGDCLKNNCDPLDGTCLQGCRSNGYVYGIRCTNEGGSMLPSETEAKHLYDLEQFWYKMRSGFVKNWAATCSGLQKWGMFCLFKCPINCLLGCELDTGNCRRRVCRIGYTGSRCEETTEGLQYQKAFAVESASNDKYDVPVFTLIFVILSGFGIISLCFVVQKSHKTKKKQEKENGKKQKTSKCHRKKQSSICVENQEKNNQLSNIKIESDQLRQTPYNTLVNPVSISRPAAQTTTTNINQMMKELREGKSIDHESEINL</sequence>
<accession>A0A7I8WBW0</accession>
<reference evidence="3 4" key="1">
    <citation type="submission" date="2020-08" db="EMBL/GenBank/DDBJ databases">
        <authorList>
            <person name="Hejnol A."/>
        </authorList>
    </citation>
    <scope>NUCLEOTIDE SEQUENCE [LARGE SCALE GENOMIC DNA]</scope>
</reference>
<keyword evidence="2" id="KW-0472">Membrane</keyword>
<name>A0A7I8WBW0_9ANNE</name>